<feature type="transmembrane region" description="Helical" evidence="2">
    <location>
        <begin position="35"/>
        <end position="51"/>
    </location>
</feature>
<gene>
    <name evidence="3" type="ORF">QJS10_CPA09g01096</name>
</gene>
<accession>A0AAV9E7D1</accession>
<proteinExistence type="predicted"/>
<keyword evidence="2" id="KW-0812">Transmembrane</keyword>
<protein>
    <submittedName>
        <fullName evidence="3">Uncharacterized protein</fullName>
    </submittedName>
</protein>
<evidence type="ECO:0000256" key="1">
    <source>
        <dbReference type="SAM" id="MobiDB-lite"/>
    </source>
</evidence>
<keyword evidence="2" id="KW-0472">Membrane</keyword>
<feature type="region of interest" description="Disordered" evidence="1">
    <location>
        <begin position="1"/>
        <end position="20"/>
    </location>
</feature>
<dbReference type="Proteomes" id="UP001180020">
    <property type="component" value="Unassembled WGS sequence"/>
</dbReference>
<evidence type="ECO:0000313" key="3">
    <source>
        <dbReference type="EMBL" id="KAK1309197.1"/>
    </source>
</evidence>
<feature type="transmembrane region" description="Helical" evidence="2">
    <location>
        <begin position="103"/>
        <end position="125"/>
    </location>
</feature>
<evidence type="ECO:0000256" key="2">
    <source>
        <dbReference type="SAM" id="Phobius"/>
    </source>
</evidence>
<name>A0AAV9E7D1_ACOCL</name>
<comment type="caution">
    <text evidence="3">The sequence shown here is derived from an EMBL/GenBank/DDBJ whole genome shotgun (WGS) entry which is preliminary data.</text>
</comment>
<reference evidence="3" key="2">
    <citation type="submission" date="2023-06" db="EMBL/GenBank/DDBJ databases">
        <authorList>
            <person name="Ma L."/>
            <person name="Liu K.-W."/>
            <person name="Li Z."/>
            <person name="Hsiao Y.-Y."/>
            <person name="Qi Y."/>
            <person name="Fu T."/>
            <person name="Tang G."/>
            <person name="Zhang D."/>
            <person name="Sun W.-H."/>
            <person name="Liu D.-K."/>
            <person name="Li Y."/>
            <person name="Chen G.-Z."/>
            <person name="Liu X.-D."/>
            <person name="Liao X.-Y."/>
            <person name="Jiang Y.-T."/>
            <person name="Yu X."/>
            <person name="Hao Y."/>
            <person name="Huang J."/>
            <person name="Zhao X.-W."/>
            <person name="Ke S."/>
            <person name="Chen Y.-Y."/>
            <person name="Wu W.-L."/>
            <person name="Hsu J.-L."/>
            <person name="Lin Y.-F."/>
            <person name="Huang M.-D."/>
            <person name="Li C.-Y."/>
            <person name="Huang L."/>
            <person name="Wang Z.-W."/>
            <person name="Zhao X."/>
            <person name="Zhong W.-Y."/>
            <person name="Peng D.-H."/>
            <person name="Ahmad S."/>
            <person name="Lan S."/>
            <person name="Zhang J.-S."/>
            <person name="Tsai W.-C."/>
            <person name="Van De Peer Y."/>
            <person name="Liu Z.-J."/>
        </authorList>
    </citation>
    <scope>NUCLEOTIDE SEQUENCE</scope>
    <source>
        <strain evidence="3">CP</strain>
        <tissue evidence="3">Leaves</tissue>
    </source>
</reference>
<sequence>MGFSNNSDVKKQPSQKQKTICKTQSNELPWTLKDIFYAFLYFNLMIAIYGSPKDWYIIAINGFIAHLSSTPEKAHHGGPKTTFTLSAAGCMGVLAMEDPAKHWPLIACAVANLIVSNLILVTMTAKSPLGSGFSKGMRWVMFVIANVAISLSATTTIC</sequence>
<feature type="transmembrane region" description="Helical" evidence="2">
    <location>
        <begin position="137"/>
        <end position="157"/>
    </location>
</feature>
<keyword evidence="2" id="KW-1133">Transmembrane helix</keyword>
<evidence type="ECO:0000313" key="4">
    <source>
        <dbReference type="Proteomes" id="UP001180020"/>
    </source>
</evidence>
<organism evidence="3 4">
    <name type="scientific">Acorus calamus</name>
    <name type="common">Sweet flag</name>
    <dbReference type="NCBI Taxonomy" id="4465"/>
    <lineage>
        <taxon>Eukaryota</taxon>
        <taxon>Viridiplantae</taxon>
        <taxon>Streptophyta</taxon>
        <taxon>Embryophyta</taxon>
        <taxon>Tracheophyta</taxon>
        <taxon>Spermatophyta</taxon>
        <taxon>Magnoliopsida</taxon>
        <taxon>Liliopsida</taxon>
        <taxon>Acoraceae</taxon>
        <taxon>Acorus</taxon>
    </lineage>
</organism>
<keyword evidence="4" id="KW-1185">Reference proteome</keyword>
<dbReference type="EMBL" id="JAUJYO010000009">
    <property type="protein sequence ID" value="KAK1309197.1"/>
    <property type="molecule type" value="Genomic_DNA"/>
</dbReference>
<dbReference type="AlphaFoldDB" id="A0AAV9E7D1"/>
<reference evidence="3" key="1">
    <citation type="journal article" date="2023" name="Nat. Commun.">
        <title>Diploid and tetraploid genomes of Acorus and the evolution of monocots.</title>
        <authorList>
            <person name="Ma L."/>
            <person name="Liu K.W."/>
            <person name="Li Z."/>
            <person name="Hsiao Y.Y."/>
            <person name="Qi Y."/>
            <person name="Fu T."/>
            <person name="Tang G.D."/>
            <person name="Zhang D."/>
            <person name="Sun W.H."/>
            <person name="Liu D.K."/>
            <person name="Li Y."/>
            <person name="Chen G.Z."/>
            <person name="Liu X.D."/>
            <person name="Liao X.Y."/>
            <person name="Jiang Y.T."/>
            <person name="Yu X."/>
            <person name="Hao Y."/>
            <person name="Huang J."/>
            <person name="Zhao X.W."/>
            <person name="Ke S."/>
            <person name="Chen Y.Y."/>
            <person name="Wu W.L."/>
            <person name="Hsu J.L."/>
            <person name="Lin Y.F."/>
            <person name="Huang M.D."/>
            <person name="Li C.Y."/>
            <person name="Huang L."/>
            <person name="Wang Z.W."/>
            <person name="Zhao X."/>
            <person name="Zhong W.Y."/>
            <person name="Peng D.H."/>
            <person name="Ahmad S."/>
            <person name="Lan S."/>
            <person name="Zhang J.S."/>
            <person name="Tsai W.C."/>
            <person name="Van de Peer Y."/>
            <person name="Liu Z.J."/>
        </authorList>
    </citation>
    <scope>NUCLEOTIDE SEQUENCE</scope>
    <source>
        <strain evidence="3">CP</strain>
    </source>
</reference>